<dbReference type="Pfam" id="PF00550">
    <property type="entry name" value="PP-binding"/>
    <property type="match status" value="3"/>
</dbReference>
<dbReference type="CDD" id="cd17643">
    <property type="entry name" value="A_NRPS_Cytc1-like"/>
    <property type="match status" value="1"/>
</dbReference>
<dbReference type="FunFam" id="3.30.300.30:FF:000010">
    <property type="entry name" value="Enterobactin synthetase component F"/>
    <property type="match status" value="2"/>
</dbReference>
<dbReference type="NCBIfam" id="TIGR01733">
    <property type="entry name" value="AA-adenyl-dom"/>
    <property type="match status" value="3"/>
</dbReference>
<dbReference type="GO" id="GO:0009403">
    <property type="term" value="P:toxin biosynthetic process"/>
    <property type="evidence" value="ECO:0007669"/>
    <property type="project" value="UniProtKB-ARBA"/>
</dbReference>
<dbReference type="InterPro" id="IPR010071">
    <property type="entry name" value="AA_adenyl_dom"/>
</dbReference>
<dbReference type="SUPFAM" id="SSF47336">
    <property type="entry name" value="ACP-like"/>
    <property type="match status" value="3"/>
</dbReference>
<dbReference type="Gene3D" id="2.30.38.10">
    <property type="entry name" value="Luciferase, Domain 3"/>
    <property type="match status" value="1"/>
</dbReference>
<dbReference type="InterPro" id="IPR045851">
    <property type="entry name" value="AMP-bd_C_sf"/>
</dbReference>
<proteinExistence type="inferred from homology"/>
<keyword evidence="6" id="KW-0045">Antibiotic biosynthesis</keyword>
<dbReference type="InterPro" id="IPR020806">
    <property type="entry name" value="PKS_PP-bd"/>
</dbReference>
<dbReference type="NCBIfam" id="TIGR01720">
    <property type="entry name" value="NRPS-para261"/>
    <property type="match status" value="1"/>
</dbReference>
<comment type="similarity">
    <text evidence="2">Belongs to the ATP-dependent AMP-binding enzyme family.</text>
</comment>
<dbReference type="Gene3D" id="3.40.50.12780">
    <property type="entry name" value="N-terminal domain of ligase-like"/>
    <property type="match status" value="2"/>
</dbReference>
<dbReference type="InterPro" id="IPR025110">
    <property type="entry name" value="AMP-bd_C"/>
</dbReference>
<dbReference type="InterPro" id="IPR010060">
    <property type="entry name" value="NRPS_synth"/>
</dbReference>
<evidence type="ECO:0000256" key="4">
    <source>
        <dbReference type="ARBA" id="ARBA00022553"/>
    </source>
</evidence>
<name>A0A2P2CL56_9ACTN</name>
<dbReference type="Gene3D" id="3.40.50.980">
    <property type="match status" value="2"/>
</dbReference>
<dbReference type="SUPFAM" id="SSF56801">
    <property type="entry name" value="Acetyl-CoA synthetase-like"/>
    <property type="match status" value="3"/>
</dbReference>
<keyword evidence="3" id="KW-0596">Phosphopantetheine</keyword>
<dbReference type="InterPro" id="IPR009081">
    <property type="entry name" value="PP-bd_ACP"/>
</dbReference>
<dbReference type="GO" id="GO:0031177">
    <property type="term" value="F:phosphopantetheine binding"/>
    <property type="evidence" value="ECO:0007669"/>
    <property type="project" value="InterPro"/>
</dbReference>
<dbReference type="SUPFAM" id="SSF52777">
    <property type="entry name" value="CoA-dependent acyltransferases"/>
    <property type="match status" value="8"/>
</dbReference>
<dbReference type="Pfam" id="PF08242">
    <property type="entry name" value="Methyltransf_12"/>
    <property type="match status" value="1"/>
</dbReference>
<dbReference type="GO" id="GO:0072330">
    <property type="term" value="P:monocarboxylic acid biosynthetic process"/>
    <property type="evidence" value="ECO:0007669"/>
    <property type="project" value="UniProtKB-ARBA"/>
</dbReference>
<dbReference type="PANTHER" id="PTHR45527:SF1">
    <property type="entry name" value="FATTY ACID SYNTHASE"/>
    <property type="match status" value="1"/>
</dbReference>
<dbReference type="InterPro" id="IPR023213">
    <property type="entry name" value="CAT-like_dom_sf"/>
</dbReference>
<evidence type="ECO:0000256" key="7">
    <source>
        <dbReference type="SAM" id="MobiDB-lite"/>
    </source>
</evidence>
<organism evidence="9">
    <name type="scientific">Streptomyces sp. CNB091</name>
    <dbReference type="NCBI Taxonomy" id="1169156"/>
    <lineage>
        <taxon>Bacteria</taxon>
        <taxon>Bacillati</taxon>
        <taxon>Actinomycetota</taxon>
        <taxon>Actinomycetes</taxon>
        <taxon>Kitasatosporales</taxon>
        <taxon>Streptomycetaceae</taxon>
        <taxon>Streptomyces</taxon>
    </lineage>
</organism>
<dbReference type="InterPro" id="IPR013217">
    <property type="entry name" value="Methyltransf_12"/>
</dbReference>
<dbReference type="GO" id="GO:0017000">
    <property type="term" value="P:antibiotic biosynthetic process"/>
    <property type="evidence" value="ECO:0007669"/>
    <property type="project" value="UniProtKB-KW"/>
</dbReference>
<feature type="domain" description="Carrier" evidence="8">
    <location>
        <begin position="2399"/>
        <end position="2474"/>
    </location>
</feature>
<dbReference type="InterPro" id="IPR036736">
    <property type="entry name" value="ACP-like_sf"/>
</dbReference>
<dbReference type="InterPro" id="IPR042099">
    <property type="entry name" value="ANL_N_sf"/>
</dbReference>
<feature type="domain" description="Carrier" evidence="8">
    <location>
        <begin position="3467"/>
        <end position="3541"/>
    </location>
</feature>
<dbReference type="PROSITE" id="PS50075">
    <property type="entry name" value="CARRIER"/>
    <property type="match status" value="3"/>
</dbReference>
<evidence type="ECO:0000313" key="9">
    <source>
        <dbReference type="EMBL" id="DAB41477.1"/>
    </source>
</evidence>
<comment type="cofactor">
    <cofactor evidence="1">
        <name>pantetheine 4'-phosphate</name>
        <dbReference type="ChEBI" id="CHEBI:47942"/>
    </cofactor>
</comment>
<dbReference type="Gene3D" id="3.30.559.30">
    <property type="entry name" value="Nonribosomal peptide synthetase, condensation domain"/>
    <property type="match status" value="4"/>
</dbReference>
<dbReference type="GO" id="GO:0005829">
    <property type="term" value="C:cytosol"/>
    <property type="evidence" value="ECO:0007669"/>
    <property type="project" value="TreeGrafter"/>
</dbReference>
<dbReference type="FunFam" id="1.10.1200.10:FF:000016">
    <property type="entry name" value="Non-ribosomal peptide synthase"/>
    <property type="match status" value="1"/>
</dbReference>
<dbReference type="Gene3D" id="3.30.559.10">
    <property type="entry name" value="Chloramphenicol acetyltransferase-like domain"/>
    <property type="match status" value="4"/>
</dbReference>
<accession>A0A2P2CL56</accession>
<dbReference type="CDD" id="cd19540">
    <property type="entry name" value="LCL_NRPS-like"/>
    <property type="match status" value="2"/>
</dbReference>
<dbReference type="CDD" id="cd19534">
    <property type="entry name" value="E_NRPS"/>
    <property type="match status" value="1"/>
</dbReference>
<dbReference type="InterPro" id="IPR020845">
    <property type="entry name" value="AMP-binding_CS"/>
</dbReference>
<dbReference type="OrthoDB" id="2472181at2"/>
<dbReference type="Pfam" id="PF13193">
    <property type="entry name" value="AMP-binding_C"/>
    <property type="match status" value="2"/>
</dbReference>
<dbReference type="InterPro" id="IPR006162">
    <property type="entry name" value="Ppantetheine_attach_site"/>
</dbReference>
<dbReference type="FunFam" id="3.40.50.980:FF:000002">
    <property type="entry name" value="Enterobactin synthetase component F"/>
    <property type="match status" value="1"/>
</dbReference>
<feature type="domain" description="Carrier" evidence="8">
    <location>
        <begin position="964"/>
        <end position="1039"/>
    </location>
</feature>
<dbReference type="PROSITE" id="PS00012">
    <property type="entry name" value="PHOSPHOPANTETHEINE"/>
    <property type="match status" value="3"/>
</dbReference>
<evidence type="ECO:0000256" key="1">
    <source>
        <dbReference type="ARBA" id="ARBA00001957"/>
    </source>
</evidence>
<dbReference type="CDD" id="cd12117">
    <property type="entry name" value="A_NRPS_Srf_like"/>
    <property type="match status" value="1"/>
</dbReference>
<dbReference type="SUPFAM" id="SSF53335">
    <property type="entry name" value="S-adenosyl-L-methionine-dependent methyltransferases"/>
    <property type="match status" value="1"/>
</dbReference>
<dbReference type="InterPro" id="IPR001242">
    <property type="entry name" value="Condensation_dom"/>
</dbReference>
<evidence type="ECO:0000259" key="8">
    <source>
        <dbReference type="PROSITE" id="PS50075"/>
    </source>
</evidence>
<dbReference type="CDD" id="cd02440">
    <property type="entry name" value="AdoMet_MTases"/>
    <property type="match status" value="1"/>
</dbReference>
<dbReference type="FunFam" id="1.10.1200.10:FF:000005">
    <property type="entry name" value="Nonribosomal peptide synthetase 1"/>
    <property type="match status" value="1"/>
</dbReference>
<dbReference type="NCBIfam" id="NF003417">
    <property type="entry name" value="PRK04813.1"/>
    <property type="match status" value="5"/>
</dbReference>
<dbReference type="GO" id="GO:0008610">
    <property type="term" value="P:lipid biosynthetic process"/>
    <property type="evidence" value="ECO:0007669"/>
    <property type="project" value="UniProtKB-ARBA"/>
</dbReference>
<keyword evidence="4" id="KW-0597">Phosphoprotein</keyword>
<evidence type="ECO:0000256" key="2">
    <source>
        <dbReference type="ARBA" id="ARBA00006432"/>
    </source>
</evidence>
<dbReference type="EMBL" id="BK009377">
    <property type="protein sequence ID" value="DAB41477.1"/>
    <property type="molecule type" value="Genomic_DNA"/>
</dbReference>
<dbReference type="Pfam" id="PF00501">
    <property type="entry name" value="AMP-binding"/>
    <property type="match status" value="3"/>
</dbReference>
<dbReference type="GO" id="GO:0003824">
    <property type="term" value="F:catalytic activity"/>
    <property type="evidence" value="ECO:0007669"/>
    <property type="project" value="InterPro"/>
</dbReference>
<dbReference type="CDD" id="cd19543">
    <property type="entry name" value="DCL_NRPS"/>
    <property type="match status" value="1"/>
</dbReference>
<keyword evidence="5" id="KW-0677">Repeat</keyword>
<feature type="region of interest" description="Disordered" evidence="7">
    <location>
        <begin position="2324"/>
        <end position="2346"/>
    </location>
</feature>
<dbReference type="Gene3D" id="3.30.300.30">
    <property type="match status" value="4"/>
</dbReference>
<protein>
    <submittedName>
        <fullName evidence="9">Nonribosomal peptide synthetase</fullName>
    </submittedName>
</protein>
<reference evidence="9" key="1">
    <citation type="journal article" date="2016" name="Angew. Chem. Int. Ed. Engl.">
        <title>A Peptidyl-Transesterifying Type I Thioesterase in Salinamide Biosynthesis.</title>
        <authorList>
            <person name="Ray L."/>
            <person name="Yamanaka K."/>
            <person name="Moore B.S."/>
        </authorList>
    </citation>
    <scope>NUCLEOTIDE SEQUENCE</scope>
    <source>
        <strain evidence="9">CNB091</strain>
    </source>
</reference>
<dbReference type="InterPro" id="IPR029063">
    <property type="entry name" value="SAM-dependent_MTases_sf"/>
</dbReference>
<dbReference type="InterPro" id="IPR000873">
    <property type="entry name" value="AMP-dep_synth/lig_dom"/>
</dbReference>
<dbReference type="PANTHER" id="PTHR45527">
    <property type="entry name" value="NONRIBOSOMAL PEPTIDE SYNTHETASE"/>
    <property type="match status" value="1"/>
</dbReference>
<evidence type="ECO:0000256" key="6">
    <source>
        <dbReference type="ARBA" id="ARBA00023194"/>
    </source>
</evidence>
<dbReference type="Gene3D" id="1.10.1200.10">
    <property type="entry name" value="ACP-like"/>
    <property type="match status" value="3"/>
</dbReference>
<dbReference type="Gene3D" id="3.40.50.150">
    <property type="entry name" value="Vaccinia Virus protein VP39"/>
    <property type="match status" value="1"/>
</dbReference>
<sequence length="4060" mass="432594">MTTQSQRPAISDILPLTPLQEGLLFHALYDEDAPDAYHVQLLFDLDGPLDADALRGALHAVVARHPNLGAGFWQREVSRPVQVIPASVEVPWREADLATLPADEQERAMAELAGEDHGRRFDPAVPPLMRATLARRGPDSHTFVLTHHHALLDGWSLSVLLHELMELYAARGAALPPAVPYRTYLAWLAGRDRGAALAAWRAALEGVDEPTRISTGAQGPVRELPRSVEFQLSAEATRALSEQARRHGLTLNSLVQGVWGSLLSRLTGRDDVVFGATVSGRPPELAGIESMVGLFINTVPVRLRVGPGESLVELSARLQAEQSTLMEHQHVSLAEVQSAVGVGDLFDSLLVFENYPLDRASLPAAGGLRISGARSRDSTHYALTLAAIPGDELGFRLVYRTDLVGRDLAADLMGWLRGLLEEAGRDPRRPASRLNLLTPQESARLVAGSAAPARSGHPPVGTVQDAFARQVAATPGAVAVSQEGQHLTYAELDARAERLARGLTALGVGPETPVAVLQERSAELVVSTLAVLKAGGVYVPLHTGFPVERMELICKESGAAVLLTDRATRARFAPAHDGAELLADGPAEEWPEGACSAAAPGHGSQLAYIMHTSGSTGEPKPIGITHEDVLALALDGCWRAGPGESVLLHSPYAFDISTYELWTPLLTGGRIVVAPPGELDVHTYRGLLTERGVTCFMVTAGLFGLLADEAPEAFAALREVWTGGDLVSSAALERVRQRCPDTALRHLYGPTETTLGATWHAVDPAVPVPSPLPVGRPLEGGRAHVLGAGLLPVPDGVTGELYLAGAGLARGYPGRRAQTAERFTADPFGPPGSRMYRTGDLARRRPDGVLEFVGRADQQVKIRGFRIEPAEVEHALSRLAGVARSCVVVHEPRPRDKQLVGYAVPAPGAALDPEHLRTALAERLPGYMVPAAVLVLDRLPLTGNGKVDRRALPAPETVTASARAPRSGPEEWFCTAFAEVLGLPSAGPDDDFFALGGHSLLATRLVSRMRTAHGTELTIADLFEARTPAALAALTEEEGAADAARAPLVPLPRPEPVPLSFAQNRLWFLHQLEGPSPTYNIVRSVQLTGSVDEEALRAALADVVARHEALRTVFPQRAGVPEQRVLAPAEGAPPLDVVALSADDLEEAVARTARHAFDLASDTPLRATLFRLGAREHVLMLLLHHIAGDGWSMGPLNRDLATAYTARTAGRAPAWEALPVQYADYTLWQRTLLGSEDDPESVAARQIDFWRTALSGMPEQIALPADRSRPAEASFAGDEAPVRIPAALHGGLAALAQEKRASLFMVLQAGLAALLTRLGSGTDLPIGSPIAGRTDEALDDLVGFFVNTLVLRTDTSGDPAFGDLLDRVREADLAAYAHQDIPFERLVEVVNPERSLSRQPLFQVLLALQNVPLEELRLPGVEVALDAPGAKVAKFDLALSLMEHRDAEGRPAGIDGVVEYSTALFDRATVDTLVERLVRLLTAVAADPELTIGSVDLLSATERTALLTGGRAVGPAAAPARTADELFEEQVARTPEAVALIHEDRTLTYRQLDTAANRLSHWLAGRGVGPESLVALRMPRSVDLVVGIIGAWKAGAAYLPVDPGYPRDRIAYMIEDARPAVVLDELPPDLDGFPDTPAGVPAVPDRTAYAIYTSGSTGRPKGVLVTHRGVHSLLTTQRERLGAGPGSRVLQFASPSFDAAFWEVCMGLLSGATLVLASAERLLPGPPLAALLTERAITHVTLPPSALAVLEPGSLPAGSTLVVAGEACPPDLAATWSADHLMVNAYGPTEATVCATATGPLSGAVVPPMGTPVAGAGVRVLDHRLAPVPPGVAGELYLTGSGLARGYLGRPGQTADRFVADPYGPPGTRMYRTGDLAAWRADGALEFLGRVDHQMKVNGFRVEPGEIEAALTELPEVDRAVVVPRAERVVAYVVRADEETGADSARRQLDDWRTAFETQYSGAADAGDFAGWNSSYDDAPIALDDMREWQRATADRVRALRPRHVLEIGVGSGLILSEVAPGCAGYWGTDLSPTAVAALRERLAADPETAAKVTLRAQAADVTDGLPSGLFDTVVVNSVAQYFPDAGYLRTVLTRAAGLLAPGGKLFLGDVRNLRTLRTLRTAVALTRFTDAGDAARVRRFADQSVLAEKELLVDPDFFAGLCGDGQPFGHVDLQIKRATRHNELSRHRYDVVLHTAPPPAPATTAPEQRLGWGDGLDGLDGLPALERLLENDRPPRLRVTGIPNARLLGENAARGLLEADSAPAEAHALLHTYAGSPAAPDPEQLWELGARYGYATALTWSGTGSDGGLDLVLDTEGPAYGRYEPGRVGEPLVNSPARSRDTGSLTETLRTRLRTRLPAHLVPTAFVVLDTLPLTANGKIDRAALPEPDLAALLTHRAPRTPREEILCELFAEVLGLPSVGIDDGFFHLGGHSLLAVRLLSRVRTALDVELQVRDLFEAPTVAALARLADRSRSGRAPLVPMDRPATLPLSFAQQRLWFLAELTGSSAEYNFPLALRLRGPVRPEALRAAIGDLADRHETLRTVFPRQADGTPAQRILLDVRPSFTTVDTTEAELPGLLADLVRHPFDLAVEPPLRAVLHTVARDEHVLVLLLHHIAGDGWSLAPLARDLAHAYAARQDGRAPAWRPLPVQYTDYALWQREFLGDAEDPGSPAGEQLAFWRRTLAELPEEIPLPVDRARPAVAGGSGARAPLHIDAELHRGLSALARQHGATLFMVMHAALAATLTRLGAGTDIPLGTPVAGRNDEGLDDLVGFFVNTLALRTDTSGDPSFARLLARVREADLAAYAHQDVPFERVVDAVNPGRSLARQPLFQVMLALQNTPGAALELPGLEIDAEPVPVEVARFDLTIHLHETRGPDGEARGIEGSVEYSTELFDPATAHRVAATLVRLLAAAVARPDQPIGALEVLDGTDRALVLDQWGGAARPAAAPDAATLASRFDEQAARTPDAEAVSLGTDRISYRELATRSDRLARALIAHGAGPERIVALALPPSTALVVAILAILKSGSAYLPLSPTAPAERLASALADSAPVLVLTDAATRPVLPPGADVRLVEELTDPAAWPDAPVTDADRRSPLRPDHAAYVIYTSGSTGRPKGVVVTHANAVRLFTAARREMDFGPSDVWTLFHSCSFDFSVWELWGALLHGGRLVVVPGEVTRSPEDFLRLLADERVTVLSQTPSAFHLLSGADREDPATGRRLALRYIVFGGEALDPRGLRDWYARHPDDAPVLINMYGITETTVHVTALRMGREDPPAAVGSPVGHPLADLGLYVLDERLRPAAPGVAGEIYVSGAGLARGYLHRSALTAERFTADPHGAPGTRMYRSGDLGRWRGDGTLEHLGRADQQVKIRGFRIELGEIEAALGRDPELDRAAVLVREGKLVAYVVPRHRAEPAPAAVRARLAEQLPDYMLPAAVVVLENLPLNANGKLDRRALPAPVAEAAGAGTAPRTPAEEILAQVFADVLGAAAAGTEANFFELGGDSISSIQLVGAARRAGLALRVRDVFEHPTIARLARVADASATGARALPAVPAAGPLPATPVVRWLAERGGPVDRFSQYAVVHTPPGLDLARLTTMLGSLLDQHDALRTRLRTEDGAWQLDIAEPGSVAPEDLVRQVAVPEGAAAAVIREHVEAAVGRLAPRERVMAQAVWFDAGPERPGRLALVLHHLVVDAVSWRILLPDLEAAWADLAAGRAPRPLPVGTPVRQWAQLLERRAEDPSLLAELPYWRAQVSGGDPLLTRRALDPGRDTSATTLRWAAQLPAEVTGPLLATVPDAFRARVNDVLLTALAVALTGWRAGPAGRPAGGVLVDLEGHGREEGDTGADLSRTVGWFTSIYPVRLDVGDLDPADVATGGFTLGRALDRVKEQLRAVPDSGIGYGVLRYLAPGPGAELARFPAAQVGFNYLGRFTAAATDAGAPAPWQLTDDADALGGGADPEQPAAHALEITALVQDGPRGPVLNVGMAWPGALLSEADVQDLSRRWFTALEGLLARARRGGAVATPADLPLVSLSQDDIDLFEDEFDLSEDGPDAGPHDEEPSP</sequence>
<evidence type="ECO:0000256" key="3">
    <source>
        <dbReference type="ARBA" id="ARBA00022450"/>
    </source>
</evidence>
<dbReference type="FunFam" id="2.30.38.10:FF:000001">
    <property type="entry name" value="Non-ribosomal peptide synthetase PvdI"/>
    <property type="match status" value="2"/>
</dbReference>
<dbReference type="FunFam" id="3.40.50.980:FF:000001">
    <property type="entry name" value="Non-ribosomal peptide synthetase"/>
    <property type="match status" value="1"/>
</dbReference>
<dbReference type="SMART" id="SM00823">
    <property type="entry name" value="PKS_PP"/>
    <property type="match status" value="3"/>
</dbReference>
<dbReference type="FunFam" id="3.40.50.12780:FF:000012">
    <property type="entry name" value="Non-ribosomal peptide synthetase"/>
    <property type="match status" value="2"/>
</dbReference>
<dbReference type="Pfam" id="PF00668">
    <property type="entry name" value="Condensation"/>
    <property type="match status" value="4"/>
</dbReference>
<dbReference type="FunFam" id="3.30.559.10:FF:000012">
    <property type="entry name" value="Non-ribosomal peptide synthetase"/>
    <property type="match status" value="1"/>
</dbReference>
<dbReference type="GO" id="GO:0043041">
    <property type="term" value="P:amino acid activation for nonribosomal peptide biosynthetic process"/>
    <property type="evidence" value="ECO:0007669"/>
    <property type="project" value="TreeGrafter"/>
</dbReference>
<dbReference type="PROSITE" id="PS00455">
    <property type="entry name" value="AMP_BINDING"/>
    <property type="match status" value="2"/>
</dbReference>
<evidence type="ECO:0000256" key="5">
    <source>
        <dbReference type="ARBA" id="ARBA00022737"/>
    </source>
</evidence>
<gene>
    <name evidence="9" type="primary">sln7</name>
</gene>